<dbReference type="FunFam" id="3.40.50.300:FF:000356">
    <property type="entry name" value="DNA repair protein RecN"/>
    <property type="match status" value="1"/>
</dbReference>
<dbReference type="Pfam" id="PF02463">
    <property type="entry name" value="SMC_N"/>
    <property type="match status" value="1"/>
</dbReference>
<keyword evidence="4" id="KW-0547">Nucleotide-binding</keyword>
<reference evidence="12 13" key="1">
    <citation type="submission" date="2019-07" db="EMBL/GenBank/DDBJ databases">
        <authorList>
            <person name="Duangmal K."/>
            <person name="Teo W.F.A."/>
        </authorList>
    </citation>
    <scope>NUCLEOTIDE SEQUENCE [LARGE SCALE GENOMIC DNA]</scope>
    <source>
        <strain evidence="12 13">TBRC 6029</strain>
    </source>
</reference>
<dbReference type="RefSeq" id="WP_144588644.1">
    <property type="nucleotide sequence ID" value="NZ_VJWX01000129.1"/>
</dbReference>
<evidence type="ECO:0000256" key="2">
    <source>
        <dbReference type="ARBA" id="ARBA00009441"/>
    </source>
</evidence>
<dbReference type="AlphaFoldDB" id="A0A558CRG9"/>
<protein>
    <recommendedName>
        <fullName evidence="3 9">DNA repair protein RecN</fullName>
    </recommendedName>
    <alternativeName>
        <fullName evidence="8 9">Recombination protein N</fullName>
    </alternativeName>
</protein>
<keyword evidence="7 9" id="KW-0234">DNA repair</keyword>
<dbReference type="CDD" id="cd03241">
    <property type="entry name" value="ABC_RecN"/>
    <property type="match status" value="1"/>
</dbReference>
<dbReference type="PIRSF" id="PIRSF003128">
    <property type="entry name" value="RecN"/>
    <property type="match status" value="1"/>
</dbReference>
<gene>
    <name evidence="12" type="primary">recN</name>
    <name evidence="12" type="ORF">FNH05_15135</name>
</gene>
<dbReference type="Gene3D" id="3.40.50.300">
    <property type="entry name" value="P-loop containing nucleotide triphosphate hydrolases"/>
    <property type="match status" value="2"/>
</dbReference>
<comment type="similarity">
    <text evidence="2 9">Belongs to the RecN family.</text>
</comment>
<evidence type="ECO:0000259" key="11">
    <source>
        <dbReference type="Pfam" id="PF02463"/>
    </source>
</evidence>
<evidence type="ECO:0000256" key="5">
    <source>
        <dbReference type="ARBA" id="ARBA00022763"/>
    </source>
</evidence>
<dbReference type="GO" id="GO:0043590">
    <property type="term" value="C:bacterial nucleoid"/>
    <property type="evidence" value="ECO:0007669"/>
    <property type="project" value="TreeGrafter"/>
</dbReference>
<evidence type="ECO:0000256" key="4">
    <source>
        <dbReference type="ARBA" id="ARBA00022741"/>
    </source>
</evidence>
<dbReference type="GO" id="GO:0009432">
    <property type="term" value="P:SOS response"/>
    <property type="evidence" value="ECO:0007669"/>
    <property type="project" value="TreeGrafter"/>
</dbReference>
<dbReference type="OrthoDB" id="9806954at2"/>
<evidence type="ECO:0000313" key="13">
    <source>
        <dbReference type="Proteomes" id="UP000320011"/>
    </source>
</evidence>
<dbReference type="EMBL" id="VJWX01000129">
    <property type="protein sequence ID" value="TVT51351.1"/>
    <property type="molecule type" value="Genomic_DNA"/>
</dbReference>
<sequence length="602" mass="63469">MLAEMRIQGLGVIEDALLELHPGFTVVTGETGAGKTMVVSGLHLLSGGRAEASKVRNGSGKAVVEGRFEGVFAGHVARIVANAGGEADDDGSLIALRSVTADGRSRAHLGGRSVPVNVLADLADRLLAVHGQNDQLRLLRPAEQRAVLDRFAGESVAGPLHEYQEIREEWLSVVAELAQRQNRSRELAQQADLLRHGLDEIAAVDPQAGEDGELAGQVKRLAAADELRTSAGAAQAAVTGSPDGDPDQPGALGLLGEARRRLATAEDPVLRELEPRLAEAAVLLADVGAELSAYLDGLDADPERLEQVLARQAELKKLTRKYAADVDGVLAWAADARARLSTMDTSEEALAELAARRDELAARLAERATAVSSARTRAAAELAEAVTTELAGLAMGQARIEVTVQRRPADVADPRALTVDGELVHAGSEGIDEVELLLCAHAAAPALPVHKAASGGELSRVMLAIEVVLAHADTVQTLVFDEVDAGVGGRAAVEIGRRLARLARSHQVLVVTHLPQVAAFADRHLVVDKGTAEGVTRSDVRTLEPSERVRELARMLAGMEGTESGRAHAEELLAVAEADKLAAEKESRARSSKSTRKRGSSR</sequence>
<organism evidence="12 13">
    <name type="scientific">Amycolatopsis rhizosphaerae</name>
    <dbReference type="NCBI Taxonomy" id="2053003"/>
    <lineage>
        <taxon>Bacteria</taxon>
        <taxon>Bacillati</taxon>
        <taxon>Actinomycetota</taxon>
        <taxon>Actinomycetes</taxon>
        <taxon>Pseudonocardiales</taxon>
        <taxon>Pseudonocardiaceae</taxon>
        <taxon>Amycolatopsis</taxon>
    </lineage>
</organism>
<feature type="domain" description="RecF/RecN/SMC N-terminal" evidence="11">
    <location>
        <begin position="4"/>
        <end position="527"/>
    </location>
</feature>
<reference evidence="12 13" key="2">
    <citation type="submission" date="2019-08" db="EMBL/GenBank/DDBJ databases">
        <title>Amycolatopsis acidicola sp. nov., isolated from peat swamp forest soil.</title>
        <authorList>
            <person name="Srisuk N."/>
        </authorList>
    </citation>
    <scope>NUCLEOTIDE SEQUENCE [LARGE SCALE GENOMIC DNA]</scope>
    <source>
        <strain evidence="12 13">TBRC 6029</strain>
    </source>
</reference>
<dbReference type="GO" id="GO:0006310">
    <property type="term" value="P:DNA recombination"/>
    <property type="evidence" value="ECO:0007669"/>
    <property type="project" value="InterPro"/>
</dbReference>
<dbReference type="FunFam" id="3.40.50.300:FF:000319">
    <property type="entry name" value="DNA repair protein RecN"/>
    <property type="match status" value="1"/>
</dbReference>
<evidence type="ECO:0000256" key="8">
    <source>
        <dbReference type="ARBA" id="ARBA00033408"/>
    </source>
</evidence>
<dbReference type="SUPFAM" id="SSF52540">
    <property type="entry name" value="P-loop containing nucleoside triphosphate hydrolases"/>
    <property type="match status" value="2"/>
</dbReference>
<dbReference type="GO" id="GO:0006281">
    <property type="term" value="P:DNA repair"/>
    <property type="evidence" value="ECO:0007669"/>
    <property type="project" value="UniProtKB-KW"/>
</dbReference>
<keyword evidence="6" id="KW-0067">ATP-binding</keyword>
<feature type="compositionally biased region" description="Basic residues" evidence="10">
    <location>
        <begin position="590"/>
        <end position="602"/>
    </location>
</feature>
<evidence type="ECO:0000256" key="1">
    <source>
        <dbReference type="ARBA" id="ARBA00003618"/>
    </source>
</evidence>
<proteinExistence type="inferred from homology"/>
<comment type="caution">
    <text evidence="12">The sequence shown here is derived from an EMBL/GenBank/DDBJ whole genome shotgun (WGS) entry which is preliminary data.</text>
</comment>
<dbReference type="GO" id="GO:0005524">
    <property type="term" value="F:ATP binding"/>
    <property type="evidence" value="ECO:0007669"/>
    <property type="project" value="UniProtKB-KW"/>
</dbReference>
<dbReference type="Proteomes" id="UP000320011">
    <property type="component" value="Unassembled WGS sequence"/>
</dbReference>
<dbReference type="InterPro" id="IPR027417">
    <property type="entry name" value="P-loop_NTPase"/>
</dbReference>
<comment type="function">
    <text evidence="1 9">May be involved in recombinational repair of damaged DNA.</text>
</comment>
<keyword evidence="13" id="KW-1185">Reference proteome</keyword>
<dbReference type="InterPro" id="IPR003395">
    <property type="entry name" value="RecF/RecN/SMC_N"/>
</dbReference>
<evidence type="ECO:0000313" key="12">
    <source>
        <dbReference type="EMBL" id="TVT51351.1"/>
    </source>
</evidence>
<name>A0A558CRG9_9PSEU</name>
<evidence type="ECO:0000256" key="3">
    <source>
        <dbReference type="ARBA" id="ARBA00021315"/>
    </source>
</evidence>
<accession>A0A558CRG9</accession>
<evidence type="ECO:0000256" key="6">
    <source>
        <dbReference type="ARBA" id="ARBA00022840"/>
    </source>
</evidence>
<keyword evidence="5 9" id="KW-0227">DNA damage</keyword>
<dbReference type="NCBIfam" id="TIGR00634">
    <property type="entry name" value="recN"/>
    <property type="match status" value="1"/>
</dbReference>
<evidence type="ECO:0000256" key="9">
    <source>
        <dbReference type="PIRNR" id="PIRNR003128"/>
    </source>
</evidence>
<evidence type="ECO:0000256" key="10">
    <source>
        <dbReference type="SAM" id="MobiDB-lite"/>
    </source>
</evidence>
<dbReference type="PANTHER" id="PTHR11059:SF0">
    <property type="entry name" value="DNA REPAIR PROTEIN RECN"/>
    <property type="match status" value="1"/>
</dbReference>
<evidence type="ECO:0000256" key="7">
    <source>
        <dbReference type="ARBA" id="ARBA00023204"/>
    </source>
</evidence>
<dbReference type="PANTHER" id="PTHR11059">
    <property type="entry name" value="DNA REPAIR PROTEIN RECN"/>
    <property type="match status" value="1"/>
</dbReference>
<dbReference type="InterPro" id="IPR004604">
    <property type="entry name" value="DNA_recomb/repair_RecN"/>
</dbReference>
<feature type="region of interest" description="Disordered" evidence="10">
    <location>
        <begin position="581"/>
        <end position="602"/>
    </location>
</feature>